<dbReference type="AlphaFoldDB" id="A0A7G9YFY4"/>
<keyword evidence="1" id="KW-0472">Membrane</keyword>
<evidence type="ECO:0000313" key="2">
    <source>
        <dbReference type="EMBL" id="QNO46918.1"/>
    </source>
</evidence>
<keyword evidence="1" id="KW-1133">Transmembrane helix</keyword>
<protein>
    <recommendedName>
        <fullName evidence="3">Carboxypeptidase regulatory-like domain-containing protein</fullName>
    </recommendedName>
</protein>
<keyword evidence="1" id="KW-0812">Transmembrane</keyword>
<reference evidence="2" key="1">
    <citation type="submission" date="2020-06" db="EMBL/GenBank/DDBJ databases">
        <title>Unique genomic features of the anaerobic methanotrophic archaea.</title>
        <authorList>
            <person name="Chadwick G.L."/>
            <person name="Skennerton C.T."/>
            <person name="Laso-Perez R."/>
            <person name="Leu A.O."/>
            <person name="Speth D.R."/>
            <person name="Yu H."/>
            <person name="Morgan-Lang C."/>
            <person name="Hatzenpichler R."/>
            <person name="Goudeau D."/>
            <person name="Malmstrom R."/>
            <person name="Brazelton W.J."/>
            <person name="Woyke T."/>
            <person name="Hallam S.J."/>
            <person name="Tyson G.W."/>
            <person name="Wegener G."/>
            <person name="Boetius A."/>
            <person name="Orphan V."/>
        </authorList>
    </citation>
    <scope>NUCLEOTIDE SEQUENCE</scope>
</reference>
<sequence length="152" mass="16908">MKRSMILAISILVALCIGPIVVSGHALVIDYRIDSICVEAYYGGVKPTPVQYADVEVFYPDGRLYVEGKTDKDGLFRFDPKFEKEWLVVVESTGHRDEQTIDMTATGGMQTQGEGESPLYLKVSAGLGYLFGILGISLWYKGYKQARQSKDK</sequence>
<evidence type="ECO:0000256" key="1">
    <source>
        <dbReference type="SAM" id="Phobius"/>
    </source>
</evidence>
<accession>A0A7G9YFY4</accession>
<organism evidence="2">
    <name type="scientific">Candidatus Methanogaster sp. ANME-2c ERB4</name>
    <dbReference type="NCBI Taxonomy" id="2759911"/>
    <lineage>
        <taxon>Archaea</taxon>
        <taxon>Methanobacteriati</taxon>
        <taxon>Methanobacteriota</taxon>
        <taxon>Stenosarchaea group</taxon>
        <taxon>Methanomicrobia</taxon>
        <taxon>Methanosarcinales</taxon>
        <taxon>ANME-2 cluster</taxon>
        <taxon>Candidatus Methanogasteraceae</taxon>
        <taxon>Candidatus Methanogaster</taxon>
    </lineage>
</organism>
<gene>
    <name evidence="2" type="ORF">GBMLOPDG_00014</name>
</gene>
<proteinExistence type="predicted"/>
<name>A0A7G9YFY4_9EURY</name>
<feature type="transmembrane region" description="Helical" evidence="1">
    <location>
        <begin position="119"/>
        <end position="140"/>
    </location>
</feature>
<dbReference type="EMBL" id="MT631235">
    <property type="protein sequence ID" value="QNO46918.1"/>
    <property type="molecule type" value="Genomic_DNA"/>
</dbReference>
<evidence type="ECO:0008006" key="3">
    <source>
        <dbReference type="Google" id="ProtNLM"/>
    </source>
</evidence>